<evidence type="ECO:0000256" key="1">
    <source>
        <dbReference type="SAM" id="MobiDB-lite"/>
    </source>
</evidence>
<protein>
    <submittedName>
        <fullName evidence="2">Uncharacterized protein</fullName>
    </submittedName>
</protein>
<feature type="non-terminal residue" evidence="2">
    <location>
        <position position="152"/>
    </location>
</feature>
<dbReference type="GO" id="GO:0000776">
    <property type="term" value="C:kinetochore"/>
    <property type="evidence" value="ECO:0007669"/>
    <property type="project" value="TreeGrafter"/>
</dbReference>
<dbReference type="OrthoDB" id="5592879at2759"/>
<organism evidence="2 3">
    <name type="scientific">Lineolata rhizophorae</name>
    <dbReference type="NCBI Taxonomy" id="578093"/>
    <lineage>
        <taxon>Eukaryota</taxon>
        <taxon>Fungi</taxon>
        <taxon>Dikarya</taxon>
        <taxon>Ascomycota</taxon>
        <taxon>Pezizomycotina</taxon>
        <taxon>Dothideomycetes</taxon>
        <taxon>Dothideomycetes incertae sedis</taxon>
        <taxon>Lineolatales</taxon>
        <taxon>Lineolataceae</taxon>
        <taxon>Lineolata</taxon>
    </lineage>
</organism>
<dbReference type="PANTHER" id="PTHR28260">
    <property type="entry name" value="SPINDLE POLE BODY COMPONENT SPC105"/>
    <property type="match status" value="1"/>
</dbReference>
<feature type="compositionally biased region" description="Low complexity" evidence="1">
    <location>
        <begin position="26"/>
        <end position="39"/>
    </location>
</feature>
<dbReference type="EMBL" id="MU001692">
    <property type="protein sequence ID" value="KAF2454347.1"/>
    <property type="molecule type" value="Genomic_DNA"/>
</dbReference>
<gene>
    <name evidence="2" type="ORF">BDY21DRAFT_326485</name>
</gene>
<feature type="region of interest" description="Disordered" evidence="1">
    <location>
        <begin position="120"/>
        <end position="152"/>
    </location>
</feature>
<reference evidence="2" key="1">
    <citation type="journal article" date="2020" name="Stud. Mycol.">
        <title>101 Dothideomycetes genomes: a test case for predicting lifestyles and emergence of pathogens.</title>
        <authorList>
            <person name="Haridas S."/>
            <person name="Albert R."/>
            <person name="Binder M."/>
            <person name="Bloem J."/>
            <person name="Labutti K."/>
            <person name="Salamov A."/>
            <person name="Andreopoulos B."/>
            <person name="Baker S."/>
            <person name="Barry K."/>
            <person name="Bills G."/>
            <person name="Bluhm B."/>
            <person name="Cannon C."/>
            <person name="Castanera R."/>
            <person name="Culley D."/>
            <person name="Daum C."/>
            <person name="Ezra D."/>
            <person name="Gonzalez J."/>
            <person name="Henrissat B."/>
            <person name="Kuo A."/>
            <person name="Liang C."/>
            <person name="Lipzen A."/>
            <person name="Lutzoni F."/>
            <person name="Magnuson J."/>
            <person name="Mondo S."/>
            <person name="Nolan M."/>
            <person name="Ohm R."/>
            <person name="Pangilinan J."/>
            <person name="Park H.-J."/>
            <person name="Ramirez L."/>
            <person name="Alfaro M."/>
            <person name="Sun H."/>
            <person name="Tritt A."/>
            <person name="Yoshinaga Y."/>
            <person name="Zwiers L.-H."/>
            <person name="Turgeon B."/>
            <person name="Goodwin S."/>
            <person name="Spatafora J."/>
            <person name="Crous P."/>
            <person name="Grigoriev I."/>
        </authorList>
    </citation>
    <scope>NUCLEOTIDE SEQUENCE</scope>
    <source>
        <strain evidence="2">ATCC 16933</strain>
    </source>
</reference>
<dbReference type="GO" id="GO:1990758">
    <property type="term" value="P:mitotic sister chromatid biorientation"/>
    <property type="evidence" value="ECO:0007669"/>
    <property type="project" value="TreeGrafter"/>
</dbReference>
<name>A0A6A6NS66_9PEZI</name>
<proteinExistence type="predicted"/>
<sequence>MALPAEMNKENIDIADGLVINSNAHSAKSSPAKTPTSTTKKSRSKSIGPGGLPSDVPLQVQGGNENRRKSALHVTKSILSGEDETKRREARRKSLANRRVSFAPEATLHTWDVIEYMRDATTSSSASSSTPSSRRQSSATQPGTGASPANHG</sequence>
<keyword evidence="3" id="KW-1185">Reference proteome</keyword>
<dbReference type="AlphaFoldDB" id="A0A6A6NS66"/>
<accession>A0A6A6NS66</accession>
<evidence type="ECO:0000313" key="3">
    <source>
        <dbReference type="Proteomes" id="UP000799766"/>
    </source>
</evidence>
<dbReference type="Proteomes" id="UP000799766">
    <property type="component" value="Unassembled WGS sequence"/>
</dbReference>
<dbReference type="GO" id="GO:0007094">
    <property type="term" value="P:mitotic spindle assembly checkpoint signaling"/>
    <property type="evidence" value="ECO:0007669"/>
    <property type="project" value="TreeGrafter"/>
</dbReference>
<feature type="region of interest" description="Disordered" evidence="1">
    <location>
        <begin position="23"/>
        <end position="94"/>
    </location>
</feature>
<feature type="compositionally biased region" description="Low complexity" evidence="1">
    <location>
        <begin position="121"/>
        <end position="142"/>
    </location>
</feature>
<dbReference type="GO" id="GO:0034501">
    <property type="term" value="P:protein localization to kinetochore"/>
    <property type="evidence" value="ECO:0007669"/>
    <property type="project" value="TreeGrafter"/>
</dbReference>
<evidence type="ECO:0000313" key="2">
    <source>
        <dbReference type="EMBL" id="KAF2454347.1"/>
    </source>
</evidence>
<dbReference type="PANTHER" id="PTHR28260:SF1">
    <property type="entry name" value="SPINDLE POLE BODY COMPONENT SPC105"/>
    <property type="match status" value="1"/>
</dbReference>
<dbReference type="InterPro" id="IPR033338">
    <property type="entry name" value="Spc105/Spc7"/>
</dbReference>